<keyword evidence="1" id="KW-1133">Transmembrane helix</keyword>
<sequence length="99" mass="10214">MTADRELAEIYARQATRAGRSAVIVALAGALGTLVVAFSVGMGQSLTRTEWRTTALFVTMCVGAVLTATLYAVVSHLQTHAEAAAARHVAAAIAAEADV</sequence>
<feature type="transmembrane region" description="Helical" evidence="1">
    <location>
        <begin position="54"/>
        <end position="74"/>
    </location>
</feature>
<evidence type="ECO:0000313" key="2">
    <source>
        <dbReference type="EMBL" id="GAA1826386.1"/>
    </source>
</evidence>
<evidence type="ECO:0000256" key="1">
    <source>
        <dbReference type="SAM" id="Phobius"/>
    </source>
</evidence>
<keyword evidence="1" id="KW-0812">Transmembrane</keyword>
<comment type="caution">
    <text evidence="2">The sequence shown here is derived from an EMBL/GenBank/DDBJ whole genome shotgun (WGS) entry which is preliminary data.</text>
</comment>
<keyword evidence="1" id="KW-0472">Membrane</keyword>
<accession>A0ABN2MJF8</accession>
<reference evidence="2 3" key="1">
    <citation type="journal article" date="2019" name="Int. J. Syst. Evol. Microbiol.">
        <title>The Global Catalogue of Microorganisms (GCM) 10K type strain sequencing project: providing services to taxonomists for standard genome sequencing and annotation.</title>
        <authorList>
            <consortium name="The Broad Institute Genomics Platform"/>
            <consortium name="The Broad Institute Genome Sequencing Center for Infectious Disease"/>
            <person name="Wu L."/>
            <person name="Ma J."/>
        </authorList>
    </citation>
    <scope>NUCLEOTIDE SEQUENCE [LARGE SCALE GENOMIC DNA]</scope>
    <source>
        <strain evidence="2 3">JCM 13250</strain>
    </source>
</reference>
<dbReference type="EMBL" id="BAAALT010000228">
    <property type="protein sequence ID" value="GAA1826386.1"/>
    <property type="molecule type" value="Genomic_DNA"/>
</dbReference>
<keyword evidence="3" id="KW-1185">Reference proteome</keyword>
<dbReference type="RefSeq" id="WP_344138010.1">
    <property type="nucleotide sequence ID" value="NZ_BAAALT010000228.1"/>
</dbReference>
<proteinExistence type="predicted"/>
<gene>
    <name evidence="2" type="ORF">GCM10009682_52570</name>
</gene>
<dbReference type="Proteomes" id="UP001500218">
    <property type="component" value="Unassembled WGS sequence"/>
</dbReference>
<protein>
    <recommendedName>
        <fullName evidence="4">Phage holin family protein</fullName>
    </recommendedName>
</protein>
<name>A0ABN2MJF8_9ACTN</name>
<evidence type="ECO:0008006" key="4">
    <source>
        <dbReference type="Google" id="ProtNLM"/>
    </source>
</evidence>
<feature type="transmembrane region" description="Helical" evidence="1">
    <location>
        <begin position="21"/>
        <end position="42"/>
    </location>
</feature>
<evidence type="ECO:0000313" key="3">
    <source>
        <dbReference type="Proteomes" id="UP001500218"/>
    </source>
</evidence>
<organism evidence="2 3">
    <name type="scientific">Luedemannella flava</name>
    <dbReference type="NCBI Taxonomy" id="349316"/>
    <lineage>
        <taxon>Bacteria</taxon>
        <taxon>Bacillati</taxon>
        <taxon>Actinomycetota</taxon>
        <taxon>Actinomycetes</taxon>
        <taxon>Micromonosporales</taxon>
        <taxon>Micromonosporaceae</taxon>
        <taxon>Luedemannella</taxon>
    </lineage>
</organism>